<keyword evidence="3" id="KW-0489">Methyltransferase</keyword>
<dbReference type="AlphaFoldDB" id="Q0YTW4"/>
<evidence type="ECO:0000313" key="4">
    <source>
        <dbReference type="Proteomes" id="UP000004162"/>
    </source>
</evidence>
<dbReference type="PANTHER" id="PTHR43861:SF5">
    <property type="entry name" value="BLL5978 PROTEIN"/>
    <property type="match status" value="1"/>
</dbReference>
<reference evidence="3 4" key="2">
    <citation type="submission" date="2006-07" db="EMBL/GenBank/DDBJ databases">
        <title>Sequencing of the draft genome and assembly of Chlorobium ferroxidans DSM 13031.</title>
        <authorList>
            <consortium name="US DOE Joint Genome Institute (JGI-PGF)"/>
            <person name="Copeland A."/>
            <person name="Lucas S."/>
            <person name="Lapidus A."/>
            <person name="Barry K."/>
            <person name="Glavina del Rio T."/>
            <person name="Dalin E."/>
            <person name="Tice H."/>
            <person name="Bruce D."/>
            <person name="Pitluck S."/>
            <person name="Richardson P."/>
        </authorList>
    </citation>
    <scope>NUCLEOTIDE SEQUENCE [LARGE SCALE GENOMIC DNA]</scope>
    <source>
        <strain evidence="3 4">DSM 13031</strain>
    </source>
</reference>
<protein>
    <submittedName>
        <fullName evidence="3">Putative D-mycarose 3-C-methyltransferase</fullName>
    </submittedName>
</protein>
<evidence type="ECO:0000259" key="2">
    <source>
        <dbReference type="Pfam" id="PF08484"/>
    </source>
</evidence>
<dbReference type="CDD" id="cd02440">
    <property type="entry name" value="AdoMet_MTases"/>
    <property type="match status" value="1"/>
</dbReference>
<dbReference type="Pfam" id="PF08421">
    <property type="entry name" value="Methyltransf_13"/>
    <property type="match status" value="1"/>
</dbReference>
<dbReference type="GO" id="GO:0008168">
    <property type="term" value="F:methyltransferase activity"/>
    <property type="evidence" value="ECO:0007669"/>
    <property type="project" value="UniProtKB-KW"/>
</dbReference>
<keyword evidence="3" id="KW-0808">Transferase</keyword>
<sequence length="444" mass="49671">MEGFHWYGLKLWQENSNHCNGEQTIFMKPSVNRRDSCRLCRGKNLELVLPVAASPIADAYMPTEQLAAAQPLYPLDLYLCNDCGHIQNIDVVDPDLLFRDYIFVTSASQGLVEHYRRYADEVTVDFSVRPGSLVVEIGSNDGSLLGFFKAKGLRVLGVDPARRIAEEATAGGIATLPEFFTSTLAEELRREHGPAAIIAANNVFAHADNLSDIVRGVHSLLADDGVFVFEVSYLPDIVDRFLFDTVYHEHVSYHSLAPLAVFFEGLGMQLFDVQRISSKGGSIRGFAQRIPEGRRRVNSRVTEMLAEEARREFSRPALYQRYGIEISRRKRALAEVIDAALAAGQSVAGYGASTTVTTLMWHFDLTQKLEFLADDNPRKQGLFAPACCLPVLSSDELYTRKPDYVVILAWNYAEPIMKRHHRYLDEGGVFIVPLPELQLIRAGK</sequence>
<dbReference type="Gene3D" id="3.40.50.720">
    <property type="entry name" value="NAD(P)-binding Rossmann-like Domain"/>
    <property type="match status" value="1"/>
</dbReference>
<accession>Q0YTW4</accession>
<dbReference type="InterPro" id="IPR013691">
    <property type="entry name" value="MeTrfase_14"/>
</dbReference>
<reference evidence="3 4" key="1">
    <citation type="submission" date="2006-07" db="EMBL/GenBank/DDBJ databases">
        <title>Annotation of the draft genome assembly of Chlorobium ferroxidans DSM 13031.</title>
        <authorList>
            <consortium name="US DOE Joint Genome Institute (JGI-ORNL)"/>
            <person name="Larimer F."/>
            <person name="Land M."/>
            <person name="Hauser L."/>
        </authorList>
    </citation>
    <scope>NUCLEOTIDE SEQUENCE [LARGE SCALE GENOMIC DNA]</scope>
    <source>
        <strain evidence="3 4">DSM 13031</strain>
    </source>
</reference>
<dbReference type="GO" id="GO:0032259">
    <property type="term" value="P:methylation"/>
    <property type="evidence" value="ECO:0007669"/>
    <property type="project" value="UniProtKB-KW"/>
</dbReference>
<gene>
    <name evidence="3" type="ORF">CferDRAFT_1795</name>
</gene>
<dbReference type="InterPro" id="IPR013630">
    <property type="entry name" value="Methyltransf_Zn-bd_dom_put"/>
</dbReference>
<name>Q0YTW4_9CHLB</name>
<dbReference type="Gene3D" id="6.20.50.110">
    <property type="entry name" value="Methyltransferase, zinc-binding domain"/>
    <property type="match status" value="1"/>
</dbReference>
<dbReference type="PANTHER" id="PTHR43861">
    <property type="entry name" value="TRANS-ACONITATE 2-METHYLTRANSFERASE-RELATED"/>
    <property type="match status" value="1"/>
</dbReference>
<dbReference type="EMBL" id="AASE01000002">
    <property type="protein sequence ID" value="EAT59788.1"/>
    <property type="molecule type" value="Genomic_DNA"/>
</dbReference>
<dbReference type="Pfam" id="PF08484">
    <property type="entry name" value="Methyltransf_14"/>
    <property type="match status" value="1"/>
</dbReference>
<evidence type="ECO:0000313" key="3">
    <source>
        <dbReference type="EMBL" id="EAT59788.1"/>
    </source>
</evidence>
<dbReference type="Pfam" id="PF13489">
    <property type="entry name" value="Methyltransf_23"/>
    <property type="match status" value="1"/>
</dbReference>
<dbReference type="Gene3D" id="6.10.250.3100">
    <property type="match status" value="1"/>
</dbReference>
<dbReference type="InterPro" id="IPR038576">
    <property type="entry name" value="Methyltransf_Zn-bd_dom_put_sf"/>
</dbReference>
<dbReference type="SUPFAM" id="SSF53335">
    <property type="entry name" value="S-adenosyl-L-methionine-dependent methyltransferases"/>
    <property type="match status" value="1"/>
</dbReference>
<dbReference type="InterPro" id="IPR029063">
    <property type="entry name" value="SAM-dependent_MTases_sf"/>
</dbReference>
<proteinExistence type="predicted"/>
<feature type="domain" description="C-methyltransferase" evidence="2">
    <location>
        <begin position="278"/>
        <end position="435"/>
    </location>
</feature>
<organism evidence="3 4">
    <name type="scientific">Chlorobium ferrooxidans DSM 13031</name>
    <dbReference type="NCBI Taxonomy" id="377431"/>
    <lineage>
        <taxon>Bacteria</taxon>
        <taxon>Pseudomonadati</taxon>
        <taxon>Chlorobiota</taxon>
        <taxon>Chlorobiia</taxon>
        <taxon>Chlorobiales</taxon>
        <taxon>Chlorobiaceae</taxon>
        <taxon>Chlorobium/Pelodictyon group</taxon>
        <taxon>Chlorobium</taxon>
    </lineage>
</organism>
<comment type="caution">
    <text evidence="3">The sequence shown here is derived from an EMBL/GenBank/DDBJ whole genome shotgun (WGS) entry which is preliminary data.</text>
</comment>
<keyword evidence="4" id="KW-1185">Reference proteome</keyword>
<dbReference type="Proteomes" id="UP000004162">
    <property type="component" value="Unassembled WGS sequence"/>
</dbReference>
<feature type="domain" description="Methyltransferase putative zinc binding" evidence="1">
    <location>
        <begin position="37"/>
        <end position="98"/>
    </location>
</feature>
<dbReference type="Gene3D" id="3.40.50.150">
    <property type="entry name" value="Vaccinia Virus protein VP39"/>
    <property type="match status" value="1"/>
</dbReference>
<evidence type="ECO:0000259" key="1">
    <source>
        <dbReference type="Pfam" id="PF08421"/>
    </source>
</evidence>